<gene>
    <name evidence="2" type="ORF">ENV62_00930</name>
</gene>
<dbReference type="PANTHER" id="PTHR45947">
    <property type="entry name" value="SULFOQUINOVOSYL TRANSFERASE SQD2"/>
    <property type="match status" value="1"/>
</dbReference>
<evidence type="ECO:0000259" key="1">
    <source>
        <dbReference type="Pfam" id="PF00534"/>
    </source>
</evidence>
<dbReference type="AlphaFoldDB" id="A0A7C3WL62"/>
<dbReference type="InterPro" id="IPR001296">
    <property type="entry name" value="Glyco_trans_1"/>
</dbReference>
<name>A0A7C3WL62_9BACT</name>
<reference evidence="2" key="1">
    <citation type="journal article" date="2020" name="mSystems">
        <title>Genome- and Community-Level Interaction Insights into Carbon Utilization and Element Cycling Functions of Hydrothermarchaeota in Hydrothermal Sediment.</title>
        <authorList>
            <person name="Zhou Z."/>
            <person name="Liu Y."/>
            <person name="Xu W."/>
            <person name="Pan J."/>
            <person name="Luo Z.H."/>
            <person name="Li M."/>
        </authorList>
    </citation>
    <scope>NUCLEOTIDE SEQUENCE [LARGE SCALE GENOMIC DNA]</scope>
    <source>
        <strain evidence="2">SpSt-776</strain>
    </source>
</reference>
<protein>
    <submittedName>
        <fullName evidence="2">Glycosyltransferase</fullName>
    </submittedName>
</protein>
<keyword evidence="2" id="KW-0808">Transferase</keyword>
<dbReference type="InterPro" id="IPR050194">
    <property type="entry name" value="Glycosyltransferase_grp1"/>
</dbReference>
<dbReference type="CDD" id="cd03801">
    <property type="entry name" value="GT4_PimA-like"/>
    <property type="match status" value="1"/>
</dbReference>
<proteinExistence type="predicted"/>
<dbReference type="EMBL" id="DTHB01000016">
    <property type="protein sequence ID" value="HGB13792.1"/>
    <property type="molecule type" value="Genomic_DNA"/>
</dbReference>
<dbReference type="Gene3D" id="3.40.50.2000">
    <property type="entry name" value="Glycogen Phosphorylase B"/>
    <property type="match status" value="2"/>
</dbReference>
<dbReference type="GO" id="GO:0016757">
    <property type="term" value="F:glycosyltransferase activity"/>
    <property type="evidence" value="ECO:0007669"/>
    <property type="project" value="InterPro"/>
</dbReference>
<accession>A0A7C3WL62</accession>
<dbReference type="PANTHER" id="PTHR45947:SF3">
    <property type="entry name" value="SULFOQUINOVOSYL TRANSFERASE SQD2"/>
    <property type="match status" value="1"/>
</dbReference>
<feature type="domain" description="Glycosyl transferase family 1" evidence="1">
    <location>
        <begin position="240"/>
        <end position="391"/>
    </location>
</feature>
<evidence type="ECO:0000313" key="2">
    <source>
        <dbReference type="EMBL" id="HGB13792.1"/>
    </source>
</evidence>
<comment type="caution">
    <text evidence="2">The sequence shown here is derived from an EMBL/GenBank/DDBJ whole genome shotgun (WGS) entry which is preliminary data.</text>
</comment>
<dbReference type="SUPFAM" id="SSF53756">
    <property type="entry name" value="UDP-Glycosyltransferase/glycogen phosphorylase"/>
    <property type="match status" value="1"/>
</dbReference>
<dbReference type="Pfam" id="PF00534">
    <property type="entry name" value="Glycos_transf_1"/>
    <property type="match status" value="1"/>
</dbReference>
<sequence length="428" mass="48796">MTEPRPDIAPTGHPARVLMVAAACNPYKGSDSKVGWGRVQEAAKYFDTWVICGAWDQDDICRHQQKHGHNPRLHFLFVEEGRLGRLLRLRTPLFSYTNLLSYHLWQRRAYKLAVRLHQKLGFALTHQATLVGYREPGYLWKLNVPFIWGPVGGIQNYPWRFLASAGFSGAVIEGCRSLANWLQLRFSPRVRRAARKAAVVLAANSQVQKAFEKVHRIKAPVLLETGLPEVNFIKRLPSQADQQSLRILWSGELKPHKALHLLLHALSQLPSQTPYELKILGSGPMERRWRNLAEYLKICDRCHWLGWLPYEEVRNFYEWAEILVFTSLRDTSGNVILEALSHGVPVICLDHQGAADIVTSRCGIKIPVVEPKQVIAGLKDAVLKLAEDRKKLCELSLGALERAKEYLWSRNGEQMAKFYYAALSHYGR</sequence>
<organism evidence="2">
    <name type="scientific">Desulfobacca acetoxidans</name>
    <dbReference type="NCBI Taxonomy" id="60893"/>
    <lineage>
        <taxon>Bacteria</taxon>
        <taxon>Pseudomonadati</taxon>
        <taxon>Thermodesulfobacteriota</taxon>
        <taxon>Desulfobaccia</taxon>
        <taxon>Desulfobaccales</taxon>
        <taxon>Desulfobaccaceae</taxon>
        <taxon>Desulfobacca</taxon>
    </lineage>
</organism>